<dbReference type="PANTHER" id="PTHR14336:SF8">
    <property type="entry name" value="PROTEIN OPY1"/>
    <property type="match status" value="1"/>
</dbReference>
<dbReference type="InterPro" id="IPR036322">
    <property type="entry name" value="WD40_repeat_dom_sf"/>
</dbReference>
<dbReference type="SMART" id="SM00320">
    <property type="entry name" value="WD40"/>
    <property type="match status" value="1"/>
</dbReference>
<dbReference type="SUPFAM" id="SSF50978">
    <property type="entry name" value="WD40 repeat-like"/>
    <property type="match status" value="1"/>
</dbReference>
<dbReference type="SMART" id="SM00233">
    <property type="entry name" value="PH"/>
    <property type="match status" value="1"/>
</dbReference>
<keyword evidence="1" id="KW-0853">WD repeat</keyword>
<reference evidence="4 5" key="1">
    <citation type="journal article" date="2013" name="Curr. Biol.">
        <title>The Genome of the Foraminiferan Reticulomyxa filosa.</title>
        <authorList>
            <person name="Glockner G."/>
            <person name="Hulsmann N."/>
            <person name="Schleicher M."/>
            <person name="Noegel A.A."/>
            <person name="Eichinger L."/>
            <person name="Gallinger C."/>
            <person name="Pawlowski J."/>
            <person name="Sierra R."/>
            <person name="Euteneuer U."/>
            <person name="Pillet L."/>
            <person name="Moustafa A."/>
            <person name="Platzer M."/>
            <person name="Groth M."/>
            <person name="Szafranski K."/>
            <person name="Schliwa M."/>
        </authorList>
    </citation>
    <scope>NUCLEOTIDE SEQUENCE [LARGE SCALE GENOMIC DNA]</scope>
</reference>
<dbReference type="Gene3D" id="2.130.10.10">
    <property type="entry name" value="YVTN repeat-like/Quinoprotein amine dehydrogenase"/>
    <property type="match status" value="1"/>
</dbReference>
<keyword evidence="5" id="KW-1185">Reference proteome</keyword>
<proteinExistence type="predicted"/>
<dbReference type="PANTHER" id="PTHR14336">
    <property type="entry name" value="TANDEM PH DOMAIN CONTAINING PROTEIN"/>
    <property type="match status" value="1"/>
</dbReference>
<accession>X6N4T2</accession>
<organism evidence="4 5">
    <name type="scientific">Reticulomyxa filosa</name>
    <dbReference type="NCBI Taxonomy" id="46433"/>
    <lineage>
        <taxon>Eukaryota</taxon>
        <taxon>Sar</taxon>
        <taxon>Rhizaria</taxon>
        <taxon>Retaria</taxon>
        <taxon>Foraminifera</taxon>
        <taxon>Monothalamids</taxon>
        <taxon>Reticulomyxidae</taxon>
        <taxon>Reticulomyxa</taxon>
    </lineage>
</organism>
<dbReference type="InterPro" id="IPR011993">
    <property type="entry name" value="PH-like_dom_sf"/>
</dbReference>
<feature type="domain" description="PH" evidence="3">
    <location>
        <begin position="44"/>
        <end position="141"/>
    </location>
</feature>
<dbReference type="AlphaFoldDB" id="X6N4T2"/>
<sequence length="270" mass="30500">KKKEYLTKIITRTVFLASPFVRAFLEMPSSVQTLAIELVQRQNAALKEGWMMKKGAFHKKWRKRWFVMQPNHILKYYKEASSLKPQGSIDLSSILHVGSKEGVEQMKNSFVIKTRDRLWWLACDDEQDKREWVRVFMRLKDTKAPIRTRPEEDNTGQSLNLGAHFKSVTNIAWSPTIPGILATGSRDESVKVWVTQLIDNTLVPRSVTTQQGPNLTATGTTTTATTTTTTTMTTTTTGQSSPKGTKTELLDEKTAEADAPLPHQLPLAYY</sequence>
<dbReference type="InterPro" id="IPR001849">
    <property type="entry name" value="PH_domain"/>
</dbReference>
<gene>
    <name evidence="4" type="ORF">RFI_16887</name>
</gene>
<evidence type="ECO:0000259" key="3">
    <source>
        <dbReference type="PROSITE" id="PS50003"/>
    </source>
</evidence>
<feature type="non-terminal residue" evidence="4">
    <location>
        <position position="1"/>
    </location>
</feature>
<dbReference type="Pfam" id="PF00169">
    <property type="entry name" value="PH"/>
    <property type="match status" value="1"/>
</dbReference>
<feature type="repeat" description="WD" evidence="1">
    <location>
        <begin position="161"/>
        <end position="193"/>
    </location>
</feature>
<dbReference type="InterPro" id="IPR051707">
    <property type="entry name" value="PI-Interact_SigTrans_Reg"/>
</dbReference>
<feature type="compositionally biased region" description="Low complexity" evidence="2">
    <location>
        <begin position="216"/>
        <end position="238"/>
    </location>
</feature>
<evidence type="ECO:0000313" key="5">
    <source>
        <dbReference type="Proteomes" id="UP000023152"/>
    </source>
</evidence>
<dbReference type="FunFam" id="2.30.29.30:FF:000286">
    <property type="entry name" value="PH-protein kinase domain containing protein"/>
    <property type="match status" value="1"/>
</dbReference>
<evidence type="ECO:0000256" key="1">
    <source>
        <dbReference type="PROSITE-ProRule" id="PRU00221"/>
    </source>
</evidence>
<dbReference type="InterPro" id="IPR001680">
    <property type="entry name" value="WD40_rpt"/>
</dbReference>
<protein>
    <recommendedName>
        <fullName evidence="3">PH domain-containing protein</fullName>
    </recommendedName>
</protein>
<dbReference type="EMBL" id="ASPP01012721">
    <property type="protein sequence ID" value="ETO20327.1"/>
    <property type="molecule type" value="Genomic_DNA"/>
</dbReference>
<dbReference type="PROSITE" id="PS50003">
    <property type="entry name" value="PH_DOMAIN"/>
    <property type="match status" value="1"/>
</dbReference>
<dbReference type="InterPro" id="IPR015943">
    <property type="entry name" value="WD40/YVTN_repeat-like_dom_sf"/>
</dbReference>
<dbReference type="SUPFAM" id="SSF50729">
    <property type="entry name" value="PH domain-like"/>
    <property type="match status" value="1"/>
</dbReference>
<dbReference type="PROSITE" id="PS50294">
    <property type="entry name" value="WD_REPEATS_REGION"/>
    <property type="match status" value="1"/>
</dbReference>
<evidence type="ECO:0000313" key="4">
    <source>
        <dbReference type="EMBL" id="ETO20327.1"/>
    </source>
</evidence>
<comment type="caution">
    <text evidence="4">The sequence shown here is derived from an EMBL/GenBank/DDBJ whole genome shotgun (WGS) entry which is preliminary data.</text>
</comment>
<dbReference type="Gene3D" id="2.30.29.30">
    <property type="entry name" value="Pleckstrin-homology domain (PH domain)/Phosphotyrosine-binding domain (PTB)"/>
    <property type="match status" value="1"/>
</dbReference>
<dbReference type="PROSITE" id="PS50082">
    <property type="entry name" value="WD_REPEATS_2"/>
    <property type="match status" value="1"/>
</dbReference>
<name>X6N4T2_RETFI</name>
<feature type="region of interest" description="Disordered" evidence="2">
    <location>
        <begin position="208"/>
        <end position="246"/>
    </location>
</feature>
<evidence type="ECO:0000256" key="2">
    <source>
        <dbReference type="SAM" id="MobiDB-lite"/>
    </source>
</evidence>
<dbReference type="Proteomes" id="UP000023152">
    <property type="component" value="Unassembled WGS sequence"/>
</dbReference>
<dbReference type="OrthoDB" id="67516at2759"/>